<name>A0A7C5L5Y4_AQUAO</name>
<dbReference type="EMBL" id="DRNB01000300">
    <property type="protein sequence ID" value="HHJ64845.1"/>
    <property type="molecule type" value="Genomic_DNA"/>
</dbReference>
<dbReference type="Proteomes" id="UP000885792">
    <property type="component" value="Unassembled WGS sequence"/>
</dbReference>
<dbReference type="AlphaFoldDB" id="A0A7C5L5Y4"/>
<proteinExistence type="predicted"/>
<reference evidence="1" key="1">
    <citation type="journal article" date="2020" name="mSystems">
        <title>Genome- and Community-Level Interaction Insights into Carbon Utilization and Element Cycling Functions of Hydrothermarchaeota in Hydrothermal Sediment.</title>
        <authorList>
            <person name="Zhou Z."/>
            <person name="Liu Y."/>
            <person name="Xu W."/>
            <person name="Pan J."/>
            <person name="Luo Z.H."/>
            <person name="Li M."/>
        </authorList>
    </citation>
    <scope>NUCLEOTIDE SEQUENCE [LARGE SCALE GENOMIC DNA]</scope>
    <source>
        <strain evidence="1">HyVt-501</strain>
    </source>
</reference>
<sequence length="179" mass="19959">MELRTIIVKGVIISLISFIVSCAPKAKVVDLKENFDPNEVSWIFQGGNNTISGEAFLRTIGGEVRTCAGLDVILIPVSRYSTKRIQVLYGNTNAGYIPLFSGKRIVFKPDPPLYYKYMKKAKCDASGHFKFTNLPNGEYYIIANVMWSVGGYIPSQGGYLMQRVKVNGGETREIIMTYP</sequence>
<evidence type="ECO:0008006" key="2">
    <source>
        <dbReference type="Google" id="ProtNLM"/>
    </source>
</evidence>
<organism evidence="1">
    <name type="scientific">Aquifex aeolicus</name>
    <dbReference type="NCBI Taxonomy" id="63363"/>
    <lineage>
        <taxon>Bacteria</taxon>
        <taxon>Pseudomonadati</taxon>
        <taxon>Aquificota</taxon>
        <taxon>Aquificia</taxon>
        <taxon>Aquificales</taxon>
        <taxon>Aquificaceae</taxon>
        <taxon>Aquifex</taxon>
    </lineage>
</organism>
<dbReference type="PROSITE" id="PS51257">
    <property type="entry name" value="PROKAR_LIPOPROTEIN"/>
    <property type="match status" value="1"/>
</dbReference>
<dbReference type="SUPFAM" id="SSF117074">
    <property type="entry name" value="Hypothetical protein PA1324"/>
    <property type="match status" value="1"/>
</dbReference>
<evidence type="ECO:0000313" key="1">
    <source>
        <dbReference type="EMBL" id="HHJ64845.1"/>
    </source>
</evidence>
<accession>A0A7C5L5Y4</accession>
<gene>
    <name evidence="1" type="ORF">ENJ61_08075</name>
</gene>
<protein>
    <recommendedName>
        <fullName evidence="2">Carboxypeptidase regulatory-like domain-containing protein</fullName>
    </recommendedName>
</protein>
<comment type="caution">
    <text evidence="1">The sequence shown here is derived from an EMBL/GenBank/DDBJ whole genome shotgun (WGS) entry which is preliminary data.</text>
</comment>